<comment type="caution">
    <text evidence="1">The sequence shown here is derived from an EMBL/GenBank/DDBJ whole genome shotgun (WGS) entry which is preliminary data.</text>
</comment>
<protein>
    <submittedName>
        <fullName evidence="1">Uncharacterized protein</fullName>
    </submittedName>
</protein>
<accession>A0A4Y2N2L8</accession>
<evidence type="ECO:0000313" key="1">
    <source>
        <dbReference type="EMBL" id="GBN33142.1"/>
    </source>
</evidence>
<reference evidence="1 2" key="1">
    <citation type="journal article" date="2019" name="Sci. Rep.">
        <title>Orb-weaving spider Araneus ventricosus genome elucidates the spidroin gene catalogue.</title>
        <authorList>
            <person name="Kono N."/>
            <person name="Nakamura H."/>
            <person name="Ohtoshi R."/>
            <person name="Moran D.A.P."/>
            <person name="Shinohara A."/>
            <person name="Yoshida Y."/>
            <person name="Fujiwara M."/>
            <person name="Mori M."/>
            <person name="Tomita M."/>
            <person name="Arakawa K."/>
        </authorList>
    </citation>
    <scope>NUCLEOTIDE SEQUENCE [LARGE SCALE GENOMIC DNA]</scope>
</reference>
<evidence type="ECO:0000313" key="2">
    <source>
        <dbReference type="Proteomes" id="UP000499080"/>
    </source>
</evidence>
<sequence length="92" mass="10524">MNISQVSTLGILDLFTVRLTRGAYTLDTLTPLESCRYHKFLLKLLEDSEHLYASTINTDLDNLPTLWWLFRLIERSITSVSSSGHRNVLNSP</sequence>
<keyword evidence="2" id="KW-1185">Reference proteome</keyword>
<gene>
    <name evidence="1" type="ORF">AVEN_173524_1</name>
</gene>
<name>A0A4Y2N2L8_ARAVE</name>
<dbReference type="EMBL" id="BGPR01008338">
    <property type="protein sequence ID" value="GBN33142.1"/>
    <property type="molecule type" value="Genomic_DNA"/>
</dbReference>
<dbReference type="Proteomes" id="UP000499080">
    <property type="component" value="Unassembled WGS sequence"/>
</dbReference>
<organism evidence="1 2">
    <name type="scientific">Araneus ventricosus</name>
    <name type="common">Orbweaver spider</name>
    <name type="synonym">Epeira ventricosa</name>
    <dbReference type="NCBI Taxonomy" id="182803"/>
    <lineage>
        <taxon>Eukaryota</taxon>
        <taxon>Metazoa</taxon>
        <taxon>Ecdysozoa</taxon>
        <taxon>Arthropoda</taxon>
        <taxon>Chelicerata</taxon>
        <taxon>Arachnida</taxon>
        <taxon>Araneae</taxon>
        <taxon>Araneomorphae</taxon>
        <taxon>Entelegynae</taxon>
        <taxon>Araneoidea</taxon>
        <taxon>Araneidae</taxon>
        <taxon>Araneus</taxon>
    </lineage>
</organism>
<dbReference type="AlphaFoldDB" id="A0A4Y2N2L8"/>
<proteinExistence type="predicted"/>